<dbReference type="PANTHER" id="PTHR12843:SF5">
    <property type="entry name" value="EEF1A LYSINE METHYLTRANSFERASE 2"/>
    <property type="match status" value="1"/>
</dbReference>
<keyword evidence="2 5" id="KW-0489">Methyltransferase</keyword>
<comment type="function">
    <text evidence="5">S-adenosyl-L-methionine-dependent protein-lysine N-methyltransferase that methylates elongation factor 1-alpha.</text>
</comment>
<keyword evidence="8" id="KW-1185">Reference proteome</keyword>
<dbReference type="OrthoDB" id="540004at2759"/>
<reference evidence="7" key="1">
    <citation type="submission" date="2022-01" db="EMBL/GenBank/DDBJ databases">
        <authorList>
            <person name="King R."/>
        </authorList>
    </citation>
    <scope>NUCLEOTIDE SEQUENCE</scope>
</reference>
<evidence type="ECO:0000313" key="8">
    <source>
        <dbReference type="Proteomes" id="UP001153712"/>
    </source>
</evidence>
<protein>
    <recommendedName>
        <fullName evidence="5">Protein-lysine N-methyltransferase PHYEVI_LOCUS10706</fullName>
        <ecNumber evidence="5">2.1.1.-</ecNumber>
    </recommendedName>
</protein>
<dbReference type="InterPro" id="IPR029063">
    <property type="entry name" value="SAM-dependent_MTases_sf"/>
</dbReference>
<keyword evidence="1 5" id="KW-0963">Cytoplasm</keyword>
<evidence type="ECO:0000259" key="6">
    <source>
        <dbReference type="Pfam" id="PF13847"/>
    </source>
</evidence>
<evidence type="ECO:0000313" key="7">
    <source>
        <dbReference type="EMBL" id="CAG9864451.1"/>
    </source>
</evidence>
<dbReference type="Pfam" id="PF13847">
    <property type="entry name" value="Methyltransf_31"/>
    <property type="match status" value="1"/>
</dbReference>
<dbReference type="GO" id="GO:0032259">
    <property type="term" value="P:methylation"/>
    <property type="evidence" value="ECO:0007669"/>
    <property type="project" value="UniProtKB-KW"/>
</dbReference>
<gene>
    <name evidence="7" type="ORF">PHYEVI_LOCUS10706</name>
</gene>
<dbReference type="GO" id="GO:0016279">
    <property type="term" value="F:protein-lysine N-methyltransferase activity"/>
    <property type="evidence" value="ECO:0007669"/>
    <property type="project" value="UniProtKB-UniRule"/>
</dbReference>
<evidence type="ECO:0000256" key="2">
    <source>
        <dbReference type="ARBA" id="ARBA00022603"/>
    </source>
</evidence>
<dbReference type="EC" id="2.1.1.-" evidence="5"/>
<dbReference type="Proteomes" id="UP001153712">
    <property type="component" value="Chromosome 8"/>
</dbReference>
<dbReference type="SUPFAM" id="SSF53335">
    <property type="entry name" value="S-adenosyl-L-methionine-dependent methyltransferases"/>
    <property type="match status" value="1"/>
</dbReference>
<organism evidence="7 8">
    <name type="scientific">Phyllotreta striolata</name>
    <name type="common">Striped flea beetle</name>
    <name type="synonym">Crioceris striolata</name>
    <dbReference type="NCBI Taxonomy" id="444603"/>
    <lineage>
        <taxon>Eukaryota</taxon>
        <taxon>Metazoa</taxon>
        <taxon>Ecdysozoa</taxon>
        <taxon>Arthropoda</taxon>
        <taxon>Hexapoda</taxon>
        <taxon>Insecta</taxon>
        <taxon>Pterygota</taxon>
        <taxon>Neoptera</taxon>
        <taxon>Endopterygota</taxon>
        <taxon>Coleoptera</taxon>
        <taxon>Polyphaga</taxon>
        <taxon>Cucujiformia</taxon>
        <taxon>Chrysomeloidea</taxon>
        <taxon>Chrysomelidae</taxon>
        <taxon>Galerucinae</taxon>
        <taxon>Alticini</taxon>
        <taxon>Phyllotreta</taxon>
    </lineage>
</organism>
<keyword evidence="4 5" id="KW-0949">S-adenosyl-L-methionine</keyword>
<feature type="domain" description="Methyltransferase" evidence="6">
    <location>
        <begin position="56"/>
        <end position="190"/>
    </location>
</feature>
<accession>A0A9N9XSK3</accession>
<dbReference type="GO" id="GO:0005737">
    <property type="term" value="C:cytoplasm"/>
    <property type="evidence" value="ECO:0007669"/>
    <property type="project" value="UniProtKB-SubCell"/>
</dbReference>
<comment type="similarity">
    <text evidence="5">Belongs to the class I-like SAM-binding methyltransferase superfamily. EFM4 family.</text>
</comment>
<keyword evidence="3 5" id="KW-0808">Transferase</keyword>
<sequence>MEELSPCELGTQQYWDSRYSEEIDNFKSHGDPGEIWFGEDTVDRIIRWMNNCALITKESKLIDVGCGNGMLLIELANEGYTNLTGIDYSDSAIKLAKEIAEKQALSITYFACDILKGIRDCYEIIHDKGTYDAVSLSENPKENRLKYIDSVHESLADKGLLIVTSCNWTQNELNKHFEDKFNLYNVIPTPQFKFGGKVGNVVTSCVYQKK</sequence>
<dbReference type="CDD" id="cd02440">
    <property type="entry name" value="AdoMet_MTases"/>
    <property type="match status" value="1"/>
</dbReference>
<dbReference type="AlphaFoldDB" id="A0A9N9XSK3"/>
<evidence type="ECO:0000256" key="3">
    <source>
        <dbReference type="ARBA" id="ARBA00022679"/>
    </source>
</evidence>
<proteinExistence type="inferred from homology"/>
<dbReference type="Gene3D" id="3.40.50.150">
    <property type="entry name" value="Vaccinia Virus protein VP39"/>
    <property type="match status" value="1"/>
</dbReference>
<dbReference type="InterPro" id="IPR025714">
    <property type="entry name" value="Methyltranfer_dom"/>
</dbReference>
<evidence type="ECO:0000256" key="5">
    <source>
        <dbReference type="HAMAP-Rule" id="MF_03188"/>
    </source>
</evidence>
<evidence type="ECO:0000256" key="4">
    <source>
        <dbReference type="ARBA" id="ARBA00022691"/>
    </source>
</evidence>
<name>A0A9N9XSK3_PHYSR</name>
<comment type="subcellular location">
    <subcellularLocation>
        <location evidence="5">Cytoplasm</location>
    </subcellularLocation>
</comment>
<dbReference type="EMBL" id="OU900101">
    <property type="protein sequence ID" value="CAG9864451.1"/>
    <property type="molecule type" value="Genomic_DNA"/>
</dbReference>
<dbReference type="PANTHER" id="PTHR12843">
    <property type="entry name" value="PROTEIN-LYSINE N-METHYLTRANSFERASE METTL10"/>
    <property type="match status" value="1"/>
</dbReference>
<evidence type="ECO:0000256" key="1">
    <source>
        <dbReference type="ARBA" id="ARBA00022490"/>
    </source>
</evidence>
<dbReference type="HAMAP" id="MF_03188">
    <property type="entry name" value="Methyltr_EFM4"/>
    <property type="match status" value="1"/>
</dbReference>
<dbReference type="InterPro" id="IPR026635">
    <property type="entry name" value="Efm4/METTL10"/>
</dbReference>